<dbReference type="InterPro" id="IPR052295">
    <property type="entry name" value="Odorant-binding_protein"/>
</dbReference>
<feature type="domain" description="OBP47-like" evidence="9">
    <location>
        <begin position="212"/>
        <end position="352"/>
    </location>
</feature>
<keyword evidence="8" id="KW-0732">Signal</keyword>
<proteinExistence type="inferred from homology"/>
<dbReference type="Proteomes" id="UP001562425">
    <property type="component" value="Unassembled WGS sequence"/>
</dbReference>
<evidence type="ECO:0000256" key="7">
    <source>
        <dbReference type="ARBA" id="ARBA00023157"/>
    </source>
</evidence>
<feature type="chain" id="PRO_5044834985" description="OBP47-like domain-containing protein" evidence="8">
    <location>
        <begin position="20"/>
        <end position="372"/>
    </location>
</feature>
<evidence type="ECO:0000256" key="1">
    <source>
        <dbReference type="ARBA" id="ARBA00004613"/>
    </source>
</evidence>
<comment type="similarity">
    <text evidence="2">Belongs to the PBP/GOBP family.</text>
</comment>
<feature type="signal peptide" evidence="8">
    <location>
        <begin position="1"/>
        <end position="19"/>
    </location>
</feature>
<dbReference type="EMBL" id="JBEHCU010012229">
    <property type="protein sequence ID" value="KAL1375765.1"/>
    <property type="molecule type" value="Genomic_DNA"/>
</dbReference>
<name>A0ABD1CHI4_CULPP</name>
<dbReference type="PANTHER" id="PTHR21066:SF3">
    <property type="entry name" value="IP02236P"/>
    <property type="match status" value="1"/>
</dbReference>
<evidence type="ECO:0000256" key="3">
    <source>
        <dbReference type="ARBA" id="ARBA00022448"/>
    </source>
</evidence>
<dbReference type="PANTHER" id="PTHR21066">
    <property type="entry name" value="ODORANT-BINDING PROTEIN 59A-RELATED"/>
    <property type="match status" value="1"/>
</dbReference>
<sequence length="372" mass="41147">MKSPLVLIVATNLIVLISAQQFKPECFPPPNTKNPRECCEVPNVMPSREIFTSCMQKFPMPMTPPTPGTPPPGANCIAQCILEQLGMMTNGAISKDATKSKVSSLVGSSAEWQTVAQGAVESCYTKASALGSQKDSSGCNVIAGEFFECLPTAMFKSCPKSFWTANPECEQQKAHLEKGCPIMSLMKAEQNVPASCLNKKFNIDPFYCCPTPKLLNPTIVKQCLELFPAPKDDKDQVKPDCMSECVMNRTGIFNRKKGVNDEKAMGTFVEKLDDKVWVGVVENAVTDCLEQSETRRASFDADTKQLQKRFKNDRICSPAAGFIMECVHVSVYKNCPDKKFAKNEAECLEIKKHLTQCPFYTIFDQKPTGKKN</sequence>
<evidence type="ECO:0000256" key="8">
    <source>
        <dbReference type="SAM" id="SignalP"/>
    </source>
</evidence>
<reference evidence="10 11" key="1">
    <citation type="submission" date="2024-05" db="EMBL/GenBank/DDBJ databases">
        <title>Culex pipiens pipiens assembly and annotation.</title>
        <authorList>
            <person name="Alout H."/>
            <person name="Durand T."/>
        </authorList>
    </citation>
    <scope>NUCLEOTIDE SEQUENCE [LARGE SCALE GENOMIC DNA]</scope>
    <source>
        <strain evidence="10">HA-2024</strain>
        <tissue evidence="10">Whole body</tissue>
    </source>
</reference>
<keyword evidence="6" id="KW-0552">Olfaction</keyword>
<dbReference type="Gene3D" id="1.10.238.270">
    <property type="match status" value="2"/>
</dbReference>
<keyword evidence="4" id="KW-0964">Secreted</keyword>
<evidence type="ECO:0000259" key="9">
    <source>
        <dbReference type="Pfam" id="PF22651"/>
    </source>
</evidence>
<evidence type="ECO:0000313" key="10">
    <source>
        <dbReference type="EMBL" id="KAL1375765.1"/>
    </source>
</evidence>
<keyword evidence="11" id="KW-1185">Reference proteome</keyword>
<feature type="domain" description="OBP47-like" evidence="9">
    <location>
        <begin position="50"/>
        <end position="173"/>
    </location>
</feature>
<organism evidence="10 11">
    <name type="scientific">Culex pipiens pipiens</name>
    <name type="common">Northern house mosquito</name>
    <dbReference type="NCBI Taxonomy" id="38569"/>
    <lineage>
        <taxon>Eukaryota</taxon>
        <taxon>Metazoa</taxon>
        <taxon>Ecdysozoa</taxon>
        <taxon>Arthropoda</taxon>
        <taxon>Hexapoda</taxon>
        <taxon>Insecta</taxon>
        <taxon>Pterygota</taxon>
        <taxon>Neoptera</taxon>
        <taxon>Endopterygota</taxon>
        <taxon>Diptera</taxon>
        <taxon>Nematocera</taxon>
        <taxon>Culicoidea</taxon>
        <taxon>Culicidae</taxon>
        <taxon>Culicinae</taxon>
        <taxon>Culicini</taxon>
        <taxon>Culex</taxon>
        <taxon>Culex</taxon>
    </lineage>
</organism>
<evidence type="ECO:0000256" key="6">
    <source>
        <dbReference type="ARBA" id="ARBA00022725"/>
    </source>
</evidence>
<dbReference type="InterPro" id="IPR054577">
    <property type="entry name" value="OBP47-like_dom"/>
</dbReference>
<accession>A0ABD1CHI4</accession>
<dbReference type="InterPro" id="IPR036728">
    <property type="entry name" value="PBP_GOBP_sf"/>
</dbReference>
<evidence type="ECO:0000313" key="11">
    <source>
        <dbReference type="Proteomes" id="UP001562425"/>
    </source>
</evidence>
<dbReference type="GO" id="GO:0005576">
    <property type="term" value="C:extracellular region"/>
    <property type="evidence" value="ECO:0007669"/>
    <property type="project" value="UniProtKB-SubCell"/>
</dbReference>
<evidence type="ECO:0000256" key="5">
    <source>
        <dbReference type="ARBA" id="ARBA00022606"/>
    </source>
</evidence>
<comment type="caution">
    <text evidence="10">The sequence shown here is derived from an EMBL/GenBank/DDBJ whole genome shotgun (WGS) entry which is preliminary data.</text>
</comment>
<keyword evidence="7" id="KW-1015">Disulfide bond</keyword>
<protein>
    <recommendedName>
        <fullName evidence="9">OBP47-like domain-containing protein</fullName>
    </recommendedName>
</protein>
<comment type="subcellular location">
    <subcellularLocation>
        <location evidence="1">Secreted</location>
    </subcellularLocation>
</comment>
<keyword evidence="3" id="KW-0813">Transport</keyword>
<evidence type="ECO:0000256" key="4">
    <source>
        <dbReference type="ARBA" id="ARBA00022525"/>
    </source>
</evidence>
<evidence type="ECO:0000256" key="2">
    <source>
        <dbReference type="ARBA" id="ARBA00008098"/>
    </source>
</evidence>
<dbReference type="SUPFAM" id="SSF47565">
    <property type="entry name" value="Insect pheromone/odorant-binding proteins"/>
    <property type="match status" value="2"/>
</dbReference>
<dbReference type="GO" id="GO:0007608">
    <property type="term" value="P:sensory perception of smell"/>
    <property type="evidence" value="ECO:0007669"/>
    <property type="project" value="UniProtKB-KW"/>
</dbReference>
<dbReference type="AlphaFoldDB" id="A0ABD1CHI4"/>
<keyword evidence="5" id="KW-0716">Sensory transduction</keyword>
<dbReference type="Pfam" id="PF22651">
    <property type="entry name" value="OBP47_like"/>
    <property type="match status" value="2"/>
</dbReference>
<gene>
    <name evidence="10" type="ORF">pipiens_017302</name>
</gene>